<evidence type="ECO:0000313" key="10">
    <source>
        <dbReference type="EMBL" id="ABO50259.1"/>
    </source>
</evidence>
<dbReference type="AlphaFoldDB" id="A4J5A6"/>
<dbReference type="PANTHER" id="PTHR35789">
    <property type="entry name" value="SPORE GERMINATION PROTEIN B3"/>
    <property type="match status" value="1"/>
</dbReference>
<sequence length="423" mass="47691">MMTAKPKKNCYWLIIFLLLILSLMVTGCWGGQETDEVLTILAIGLDKGEKAPLKMTVTVANPSAFAGGGGGGGGKEERFINSTVEGSSVWNCFILQHMYGSARTISFQHTQAFIIGEELAKEGIAKHMGELLRQQEVRRSSSLFICRGTAEDFIENNKSKVETSPARQYQFIDRLSHYTSLFPSSDLYNFYDAQKTLYSSPVIPLVGVSKVSKQLLKAKFGDPLKVPYYAGEVPEKAGTSNAQFIGAAVFRDGKMVGQLTGGESRIMLLLQGKAGLSTFTMKDPRHKDKLLSFVLKQAKKPKIAMSNEQGHLRIHQTIFLEGEFMGIQSGENYESSSQKKLVEQAFNQQMKQLTRDLIDKTKEKNWGDIFHYDRFYRKELCCWEEWDKLNWQQLYNEADITVEFKANIRRVGLLRKTATTHGE</sequence>
<dbReference type="eggNOG" id="ENOG502Z849">
    <property type="taxonomic scope" value="Bacteria"/>
</dbReference>
<dbReference type="PANTHER" id="PTHR35789:SF1">
    <property type="entry name" value="SPORE GERMINATION PROTEIN B3"/>
    <property type="match status" value="1"/>
</dbReference>
<evidence type="ECO:0000256" key="2">
    <source>
        <dbReference type="ARBA" id="ARBA00007886"/>
    </source>
</evidence>
<dbReference type="Pfam" id="PF05504">
    <property type="entry name" value="Spore_GerAC"/>
    <property type="match status" value="1"/>
</dbReference>
<dbReference type="PROSITE" id="PS51257">
    <property type="entry name" value="PROKAR_LIPOPROTEIN"/>
    <property type="match status" value="1"/>
</dbReference>
<evidence type="ECO:0000256" key="6">
    <source>
        <dbReference type="ARBA" id="ARBA00023139"/>
    </source>
</evidence>
<accession>A4J5A6</accession>
<gene>
    <name evidence="10" type="ordered locus">Dred_1734</name>
</gene>
<feature type="domain" description="Spore germination protein N-terminal" evidence="9">
    <location>
        <begin position="32"/>
        <end position="207"/>
    </location>
</feature>
<reference evidence="10 11" key="1">
    <citation type="submission" date="2007-03" db="EMBL/GenBank/DDBJ databases">
        <title>Complete sequence of Desulfotomaculum reducens MI-1.</title>
        <authorList>
            <consortium name="US DOE Joint Genome Institute"/>
            <person name="Copeland A."/>
            <person name="Lucas S."/>
            <person name="Lapidus A."/>
            <person name="Barry K."/>
            <person name="Detter J.C."/>
            <person name="Glavina del Rio T."/>
            <person name="Hammon N."/>
            <person name="Israni S."/>
            <person name="Dalin E."/>
            <person name="Tice H."/>
            <person name="Pitluck S."/>
            <person name="Sims D."/>
            <person name="Brettin T."/>
            <person name="Bruce D."/>
            <person name="Han C."/>
            <person name="Tapia R."/>
            <person name="Schmutz J."/>
            <person name="Larimer F."/>
            <person name="Land M."/>
            <person name="Hauser L."/>
            <person name="Kyrpides N."/>
            <person name="Kim E."/>
            <person name="Tebo B.M."/>
            <person name="Richardson P."/>
        </authorList>
    </citation>
    <scope>NUCLEOTIDE SEQUENCE [LARGE SCALE GENOMIC DNA]</scope>
    <source>
        <strain evidence="10 11">MI-1</strain>
    </source>
</reference>
<dbReference type="NCBIfam" id="TIGR02887">
    <property type="entry name" value="spore_ger_x_C"/>
    <property type="match status" value="1"/>
</dbReference>
<evidence type="ECO:0000256" key="1">
    <source>
        <dbReference type="ARBA" id="ARBA00004635"/>
    </source>
</evidence>
<evidence type="ECO:0000256" key="3">
    <source>
        <dbReference type="ARBA" id="ARBA00022544"/>
    </source>
</evidence>
<organism evidence="10 11">
    <name type="scientific">Desulforamulus reducens (strain ATCC BAA-1160 / DSM 100696 / MI-1)</name>
    <name type="common">Desulfotomaculum reducens</name>
    <dbReference type="NCBI Taxonomy" id="349161"/>
    <lineage>
        <taxon>Bacteria</taxon>
        <taxon>Bacillati</taxon>
        <taxon>Bacillota</taxon>
        <taxon>Clostridia</taxon>
        <taxon>Eubacteriales</taxon>
        <taxon>Peptococcaceae</taxon>
        <taxon>Desulforamulus</taxon>
    </lineage>
</organism>
<keyword evidence="11" id="KW-1185">Reference proteome</keyword>
<dbReference type="STRING" id="349161.Dred_1734"/>
<dbReference type="InterPro" id="IPR046953">
    <property type="entry name" value="Spore_GerAC-like_C"/>
</dbReference>
<evidence type="ECO:0000259" key="9">
    <source>
        <dbReference type="Pfam" id="PF25198"/>
    </source>
</evidence>
<comment type="subcellular location">
    <subcellularLocation>
        <location evidence="1">Membrane</location>
        <topology evidence="1">Lipid-anchor</topology>
    </subcellularLocation>
</comment>
<comment type="similarity">
    <text evidence="2">Belongs to the GerABKC lipoprotein family.</text>
</comment>
<evidence type="ECO:0000256" key="5">
    <source>
        <dbReference type="ARBA" id="ARBA00023136"/>
    </source>
</evidence>
<evidence type="ECO:0000259" key="8">
    <source>
        <dbReference type="Pfam" id="PF05504"/>
    </source>
</evidence>
<proteinExistence type="inferred from homology"/>
<dbReference type="InterPro" id="IPR057336">
    <property type="entry name" value="GerAC_N"/>
</dbReference>
<evidence type="ECO:0000256" key="4">
    <source>
        <dbReference type="ARBA" id="ARBA00022729"/>
    </source>
</evidence>
<dbReference type="InterPro" id="IPR008844">
    <property type="entry name" value="Spore_GerAC-like"/>
</dbReference>
<dbReference type="Pfam" id="PF25198">
    <property type="entry name" value="Spore_GerAC_N"/>
    <property type="match status" value="1"/>
</dbReference>
<keyword evidence="4" id="KW-0732">Signal</keyword>
<dbReference type="KEGG" id="drm:Dred_1734"/>
<keyword evidence="7" id="KW-0449">Lipoprotein</keyword>
<dbReference type="GO" id="GO:0009847">
    <property type="term" value="P:spore germination"/>
    <property type="evidence" value="ECO:0007669"/>
    <property type="project" value="InterPro"/>
</dbReference>
<feature type="domain" description="Spore germination GerAC-like C-terminal" evidence="8">
    <location>
        <begin position="246"/>
        <end position="412"/>
    </location>
</feature>
<keyword evidence="6" id="KW-0564">Palmitate</keyword>
<keyword evidence="3" id="KW-0309">Germination</keyword>
<evidence type="ECO:0000256" key="7">
    <source>
        <dbReference type="ARBA" id="ARBA00023288"/>
    </source>
</evidence>
<evidence type="ECO:0000313" key="11">
    <source>
        <dbReference type="Proteomes" id="UP000001556"/>
    </source>
</evidence>
<dbReference type="EMBL" id="CP000612">
    <property type="protein sequence ID" value="ABO50259.1"/>
    <property type="molecule type" value="Genomic_DNA"/>
</dbReference>
<keyword evidence="5" id="KW-0472">Membrane</keyword>
<dbReference type="HOGENOM" id="CLU_051140_0_2_9"/>
<dbReference type="GO" id="GO:0016020">
    <property type="term" value="C:membrane"/>
    <property type="evidence" value="ECO:0007669"/>
    <property type="project" value="UniProtKB-SubCell"/>
</dbReference>
<name>A4J5A6_DESRM</name>
<dbReference type="RefSeq" id="WP_011878073.1">
    <property type="nucleotide sequence ID" value="NC_009253.1"/>
</dbReference>
<dbReference type="InterPro" id="IPR038501">
    <property type="entry name" value="Spore_GerAC_C_sf"/>
</dbReference>
<dbReference type="Proteomes" id="UP000001556">
    <property type="component" value="Chromosome"/>
</dbReference>
<protein>
    <submittedName>
        <fullName evidence="10">Spore germination B3 GerAC family protein</fullName>
    </submittedName>
</protein>
<dbReference type="Gene3D" id="3.30.300.210">
    <property type="entry name" value="Nutrient germinant receptor protein C, domain 3"/>
    <property type="match status" value="1"/>
</dbReference>